<dbReference type="InterPro" id="IPR000758">
    <property type="entry name" value="Enterovir_OMP"/>
</dbReference>
<feature type="signal peptide" evidence="6">
    <location>
        <begin position="1"/>
        <end position="19"/>
    </location>
</feature>
<dbReference type="Pfam" id="PF13505">
    <property type="entry name" value="OMP_b-brl"/>
    <property type="match status" value="1"/>
</dbReference>
<keyword evidence="5" id="KW-0472">Membrane</keyword>
<feature type="chain" id="PRO_5046599832" evidence="6">
    <location>
        <begin position="20"/>
        <end position="177"/>
    </location>
</feature>
<sequence>MKKIAMIAAAVLACGAAQAQTNASPIYGEVGYSMLNADVAGVDLDFGMIRGILGYEIHPNVAIEAMLGLGTSDDSVSFEGETLKLKVQRTYGLYVKPKVEVAEGLELFGRIGFAESKVKATVVGYGSASDSDNDFSFGAGVKYTFSKNVYGVLDYMRYYNKDDIKVDGFTFGVGYKF</sequence>
<dbReference type="InterPro" id="IPR051723">
    <property type="entry name" value="Bact_OM_Invasion-Related"/>
</dbReference>
<dbReference type="PANTHER" id="PTHR35892">
    <property type="entry name" value="OUTER MEMBRANE PROTEIN PAGN-RELATED"/>
    <property type="match status" value="1"/>
</dbReference>
<evidence type="ECO:0000256" key="6">
    <source>
        <dbReference type="SAM" id="SignalP"/>
    </source>
</evidence>
<dbReference type="InterPro" id="IPR027385">
    <property type="entry name" value="Beta-barrel_OMP"/>
</dbReference>
<proteinExistence type="predicted"/>
<name>A0ABX0HZK4_9BURK</name>
<reference evidence="8 9" key="1">
    <citation type="submission" date="2020-03" db="EMBL/GenBank/DDBJ databases">
        <title>Rubrivivax benzoatilyticus JA2 (sequenced after 10 years sub-culturing).</title>
        <authorList>
            <person name="Gupta D."/>
            <person name="Chintalapati S."/>
            <person name="Chintalapati V.R."/>
        </authorList>
    </citation>
    <scope>NUCLEOTIDE SEQUENCE [LARGE SCALE GENOMIC DNA]</scope>
    <source>
        <strain evidence="8 9">JA2-Mal</strain>
    </source>
</reference>
<dbReference type="PANTHER" id="PTHR35892:SF2">
    <property type="entry name" value="OUTER MEMBRANE PROTEIN PAGN"/>
    <property type="match status" value="1"/>
</dbReference>
<dbReference type="SUPFAM" id="SSF56925">
    <property type="entry name" value="OMPA-like"/>
    <property type="match status" value="1"/>
</dbReference>
<dbReference type="InterPro" id="IPR011250">
    <property type="entry name" value="OMP/PagP_B-barrel"/>
</dbReference>
<evidence type="ECO:0000256" key="3">
    <source>
        <dbReference type="ARBA" id="ARBA00022692"/>
    </source>
</evidence>
<accession>A0ABX0HZK4</accession>
<evidence type="ECO:0000256" key="1">
    <source>
        <dbReference type="ARBA" id="ARBA00004571"/>
    </source>
</evidence>
<gene>
    <name evidence="8" type="ORF">G7087_11625</name>
</gene>
<comment type="subcellular location">
    <subcellularLocation>
        <location evidence="1">Cell outer membrane</location>
        <topology evidence="1">Multi-pass membrane protein</topology>
    </subcellularLocation>
</comment>
<evidence type="ECO:0000256" key="4">
    <source>
        <dbReference type="ARBA" id="ARBA00022729"/>
    </source>
</evidence>
<keyword evidence="2" id="KW-1134">Transmembrane beta strand</keyword>
<evidence type="ECO:0000256" key="2">
    <source>
        <dbReference type="ARBA" id="ARBA00022452"/>
    </source>
</evidence>
<dbReference type="EMBL" id="JAAOCD010000005">
    <property type="protein sequence ID" value="NHK99026.1"/>
    <property type="molecule type" value="Genomic_DNA"/>
</dbReference>
<keyword evidence="3" id="KW-0812">Transmembrane</keyword>
<protein>
    <submittedName>
        <fullName evidence="8">Porin family protein</fullName>
    </submittedName>
</protein>
<evidence type="ECO:0000259" key="7">
    <source>
        <dbReference type="Pfam" id="PF13505"/>
    </source>
</evidence>
<keyword evidence="4 6" id="KW-0732">Signal</keyword>
<evidence type="ECO:0000256" key="5">
    <source>
        <dbReference type="ARBA" id="ARBA00023136"/>
    </source>
</evidence>
<keyword evidence="9" id="KW-1185">Reference proteome</keyword>
<dbReference type="Proteomes" id="UP000802098">
    <property type="component" value="Unassembled WGS sequence"/>
</dbReference>
<feature type="domain" description="Outer membrane protein beta-barrel" evidence="7">
    <location>
        <begin position="7"/>
        <end position="177"/>
    </location>
</feature>
<evidence type="ECO:0000313" key="9">
    <source>
        <dbReference type="Proteomes" id="UP000802098"/>
    </source>
</evidence>
<dbReference type="Gene3D" id="2.40.160.20">
    <property type="match status" value="1"/>
</dbReference>
<comment type="caution">
    <text evidence="8">The sequence shown here is derived from an EMBL/GenBank/DDBJ whole genome shotgun (WGS) entry which is preliminary data.</text>
</comment>
<evidence type="ECO:0000313" key="8">
    <source>
        <dbReference type="EMBL" id="NHK99026.1"/>
    </source>
</evidence>
<organism evidence="8 9">
    <name type="scientific">Rubrivivax benzoatilyticus</name>
    <dbReference type="NCBI Taxonomy" id="316997"/>
    <lineage>
        <taxon>Bacteria</taxon>
        <taxon>Pseudomonadati</taxon>
        <taxon>Pseudomonadota</taxon>
        <taxon>Betaproteobacteria</taxon>
        <taxon>Burkholderiales</taxon>
        <taxon>Sphaerotilaceae</taxon>
        <taxon>Rubrivivax</taxon>
    </lineage>
</organism>
<dbReference type="PROSITE" id="PS00695">
    <property type="entry name" value="ENT_VIR_OMP_2"/>
    <property type="match status" value="1"/>
</dbReference>